<dbReference type="GO" id="GO:0016757">
    <property type="term" value="F:glycosyltransferase activity"/>
    <property type="evidence" value="ECO:0007669"/>
    <property type="project" value="UniProtKB-KW"/>
</dbReference>
<dbReference type="AlphaFoldDB" id="A0A3A3Z8E3"/>
<protein>
    <submittedName>
        <fullName evidence="4">Glycosyltransferase</fullName>
    </submittedName>
</protein>
<proteinExistence type="predicted"/>
<dbReference type="Proteomes" id="UP000265614">
    <property type="component" value="Unassembled WGS sequence"/>
</dbReference>
<dbReference type="EMBL" id="QZEZ01000001">
    <property type="protein sequence ID" value="RJK98177.1"/>
    <property type="molecule type" value="Genomic_DNA"/>
</dbReference>
<gene>
    <name evidence="4" type="ORF">D5H78_04520</name>
</gene>
<keyword evidence="5" id="KW-1185">Reference proteome</keyword>
<accession>A0A3A3Z8E3</accession>
<evidence type="ECO:0000313" key="5">
    <source>
        <dbReference type="Proteomes" id="UP000265614"/>
    </source>
</evidence>
<dbReference type="Pfam" id="PF00534">
    <property type="entry name" value="Glycos_transf_1"/>
    <property type="match status" value="1"/>
</dbReference>
<comment type="caution">
    <text evidence="4">The sequence shown here is derived from an EMBL/GenBank/DDBJ whole genome shotgun (WGS) entry which is preliminary data.</text>
</comment>
<evidence type="ECO:0000313" key="4">
    <source>
        <dbReference type="EMBL" id="RJK98177.1"/>
    </source>
</evidence>
<dbReference type="CDD" id="cd03801">
    <property type="entry name" value="GT4_PimA-like"/>
    <property type="match status" value="1"/>
</dbReference>
<dbReference type="PANTHER" id="PTHR12526:SF510">
    <property type="entry name" value="D-INOSITOL 3-PHOSPHATE GLYCOSYLTRANSFERASE"/>
    <property type="match status" value="1"/>
</dbReference>
<evidence type="ECO:0000259" key="3">
    <source>
        <dbReference type="Pfam" id="PF00534"/>
    </source>
</evidence>
<reference evidence="4 5" key="1">
    <citation type="submission" date="2018-09" db="EMBL/GenBank/DDBJ databases">
        <title>YIM 75000 draft genome.</title>
        <authorList>
            <person name="Tang S."/>
            <person name="Feng Y."/>
        </authorList>
    </citation>
    <scope>NUCLEOTIDE SEQUENCE [LARGE SCALE GENOMIC DNA]</scope>
    <source>
        <strain evidence="4 5">YIM 75000</strain>
    </source>
</reference>
<name>A0A3A3Z8E3_9ACTN</name>
<keyword evidence="2 4" id="KW-0808">Transferase</keyword>
<dbReference type="SUPFAM" id="SSF53756">
    <property type="entry name" value="UDP-Glycosyltransferase/glycogen phosphorylase"/>
    <property type="match status" value="1"/>
</dbReference>
<sequence>MVRVAGPSRAPTHDVARSCVHQRNSSDLLLRPRVIHLDHASEAGGAELALRRLLEAGVPWDALLMAPPQSDAFAGAALERMPVPLAAEHGGGVRGGGTATALREGAHLFREALHLLTSAWVRSTDVLDANTTRAALVLAPVALATRKPLVVHLRDMVDPQDLGRVNFELLTRTALPRAAAVVANSRATLASAEPFLGPHCVRTVVPSPLGEVPAPAPVRDGVRRVGVVGRLAAWKGQDVFLRAFAEVFRGRPVEAVVVGGPLFGEEAFEDRLRDLAHELVIGEQVRFTGHVADVGQVLRSLDVAVHCSRRPEPLGQTVLQYLAAGLPTVVADAGGPAEYVVDGENGLLHPPGDAAALAQCLRRLADEPALRRRLADAAPRTRGLASVEQIVNDHHRLYQSLVGHRGAVTGEDRR</sequence>
<feature type="domain" description="Glycosyl transferase family 1" evidence="3">
    <location>
        <begin position="221"/>
        <end position="379"/>
    </location>
</feature>
<evidence type="ECO:0000256" key="1">
    <source>
        <dbReference type="ARBA" id="ARBA00022676"/>
    </source>
</evidence>
<dbReference type="PANTHER" id="PTHR12526">
    <property type="entry name" value="GLYCOSYLTRANSFERASE"/>
    <property type="match status" value="1"/>
</dbReference>
<dbReference type="InterPro" id="IPR001296">
    <property type="entry name" value="Glyco_trans_1"/>
</dbReference>
<keyword evidence="1" id="KW-0328">Glycosyltransferase</keyword>
<evidence type="ECO:0000256" key="2">
    <source>
        <dbReference type="ARBA" id="ARBA00022679"/>
    </source>
</evidence>
<organism evidence="4 5">
    <name type="scientific">Vallicoccus soli</name>
    <dbReference type="NCBI Taxonomy" id="2339232"/>
    <lineage>
        <taxon>Bacteria</taxon>
        <taxon>Bacillati</taxon>
        <taxon>Actinomycetota</taxon>
        <taxon>Actinomycetes</taxon>
        <taxon>Motilibacterales</taxon>
        <taxon>Vallicoccaceae</taxon>
        <taxon>Vallicoccus</taxon>
    </lineage>
</organism>
<dbReference type="Gene3D" id="3.40.50.2000">
    <property type="entry name" value="Glycogen Phosphorylase B"/>
    <property type="match status" value="2"/>
</dbReference>